<reference evidence="1 2" key="1">
    <citation type="submission" date="2015-12" db="EMBL/GenBank/DDBJ databases">
        <title>A stable core within a dynamic pangenome in Sulfolobus acidocaldarius.</title>
        <authorList>
            <person name="Anderson R."/>
            <person name="Kouris A."/>
            <person name="Seward C."/>
            <person name="Campbell K."/>
            <person name="Whitaker R."/>
        </authorList>
    </citation>
    <scope>NUCLEOTIDE SEQUENCE [LARGE SCALE GENOMIC DNA]</scope>
    <source>
        <strain evidence="1 2">NG05B_CO5_07</strain>
    </source>
</reference>
<gene>
    <name evidence="1" type="ORF">ATZ20_01175</name>
</gene>
<proteinExistence type="predicted"/>
<accession>A0A0U2W1B7</accession>
<dbReference type="Gene3D" id="3.90.550.40">
    <property type="match status" value="1"/>
</dbReference>
<protein>
    <submittedName>
        <fullName evidence="1">Uncharacterized protein</fullName>
    </submittedName>
</protein>
<dbReference type="SUPFAM" id="SSF53448">
    <property type="entry name" value="Nucleotide-diphospho-sugar transferases"/>
    <property type="match status" value="1"/>
</dbReference>
<name>A0A0U2W1B7_9CREN</name>
<evidence type="ECO:0000313" key="2">
    <source>
        <dbReference type="Proteomes" id="UP000060043"/>
    </source>
</evidence>
<dbReference type="RefSeq" id="WP_058692916.1">
    <property type="nucleotide sequence ID" value="NZ_LPSG01000006.1"/>
</dbReference>
<dbReference type="InterPro" id="IPR029044">
    <property type="entry name" value="Nucleotide-diphossugar_trans"/>
</dbReference>
<sequence>MRTIFFIPSMGNVRLPILNFLIKNDIEYIILSRRNHVAVQREIALDMFLQMKDYDTLAFLDEDVVPIEIDFQKVEAKFNEGYDTVCGYYFLKTLKGYSVYVKDWETRIEDKEVNGCGLGFTFIKREFLEKIKRPAFLAFKPVESPHWIGEDVYFFSTHKPKTYAISSLKAYHFIDERLALSPDRKLILQNDHVIRIK</sequence>
<dbReference type="AlphaFoldDB" id="A0A0U2W1B7"/>
<dbReference type="Proteomes" id="UP000060043">
    <property type="component" value="Chromosome"/>
</dbReference>
<organism evidence="1 2">
    <name type="scientific">Sulfolobus acidocaldarius</name>
    <dbReference type="NCBI Taxonomy" id="2285"/>
    <lineage>
        <taxon>Archaea</taxon>
        <taxon>Thermoproteota</taxon>
        <taxon>Thermoprotei</taxon>
        <taxon>Sulfolobales</taxon>
        <taxon>Sulfolobaceae</taxon>
        <taxon>Sulfolobus</taxon>
    </lineage>
</organism>
<evidence type="ECO:0000313" key="1">
    <source>
        <dbReference type="EMBL" id="ALU30884.1"/>
    </source>
</evidence>
<dbReference type="EMBL" id="CP013695">
    <property type="protein sequence ID" value="ALU30884.1"/>
    <property type="molecule type" value="Genomic_DNA"/>
</dbReference>